<name>A0A812R5I5_SYMPI</name>
<dbReference type="AlphaFoldDB" id="A0A812R5I5"/>
<sequence length="311" mass="35048">MSGNAEVRFSRLLKVPLCICSHERFDSVMGDFAIDGQIKFTEPYVHIMQGLGHAVFVERYREFVVYEKQCYPEFCVIYERMPCVEGINEILSVPTAPRILSDSFTILGGPLAEQISKAATDVIAEHFDEYCAEELQRLPPSTLAQILRRDDLSVMHENEIFDFVVDAAGSLASCGRGEEATQLWQSIRFGALSNTYMVKAAKIETIPRMTLIWSKVLNRNGNQNLEKLMNEQCLSEGWPIPAAPNPRKPFKDMTCAVMYSVDTDARNDQDVERNITAATLVAEEIEFLGGRAILENIFARRDMGFEISLTV</sequence>
<evidence type="ECO:0000313" key="2">
    <source>
        <dbReference type="EMBL" id="CAE7419595.1"/>
    </source>
</evidence>
<dbReference type="Pfam" id="PF07707">
    <property type="entry name" value="BACK"/>
    <property type="match status" value="1"/>
</dbReference>
<dbReference type="Gene3D" id="1.25.40.420">
    <property type="match status" value="1"/>
</dbReference>
<keyword evidence="3" id="KW-1185">Reference proteome</keyword>
<dbReference type="OrthoDB" id="45365at2759"/>
<dbReference type="EMBL" id="CAJNIZ010019002">
    <property type="protein sequence ID" value="CAE7419595.1"/>
    <property type="molecule type" value="Genomic_DNA"/>
</dbReference>
<accession>A0A812R5I5</accession>
<evidence type="ECO:0000313" key="3">
    <source>
        <dbReference type="Proteomes" id="UP000649617"/>
    </source>
</evidence>
<reference evidence="2" key="1">
    <citation type="submission" date="2021-02" db="EMBL/GenBank/DDBJ databases">
        <authorList>
            <person name="Dougan E. K."/>
            <person name="Rhodes N."/>
            <person name="Thang M."/>
            <person name="Chan C."/>
        </authorList>
    </citation>
    <scope>NUCLEOTIDE SEQUENCE</scope>
</reference>
<dbReference type="InterPro" id="IPR011705">
    <property type="entry name" value="BACK"/>
</dbReference>
<gene>
    <name evidence="2" type="primary">ANKRD17</name>
    <name evidence="2" type="ORF">SPIL2461_LOCUS10325</name>
</gene>
<dbReference type="Proteomes" id="UP000649617">
    <property type="component" value="Unassembled WGS sequence"/>
</dbReference>
<evidence type="ECO:0000259" key="1">
    <source>
        <dbReference type="Pfam" id="PF07707"/>
    </source>
</evidence>
<comment type="caution">
    <text evidence="2">The sequence shown here is derived from an EMBL/GenBank/DDBJ whole genome shotgun (WGS) entry which is preliminary data.</text>
</comment>
<proteinExistence type="predicted"/>
<organism evidence="2 3">
    <name type="scientific">Symbiodinium pilosum</name>
    <name type="common">Dinoflagellate</name>
    <dbReference type="NCBI Taxonomy" id="2952"/>
    <lineage>
        <taxon>Eukaryota</taxon>
        <taxon>Sar</taxon>
        <taxon>Alveolata</taxon>
        <taxon>Dinophyceae</taxon>
        <taxon>Suessiales</taxon>
        <taxon>Symbiodiniaceae</taxon>
        <taxon>Symbiodinium</taxon>
    </lineage>
</organism>
<feature type="domain" description="BACK" evidence="1">
    <location>
        <begin position="113"/>
        <end position="200"/>
    </location>
</feature>
<protein>
    <submittedName>
        <fullName evidence="2">ANKRD17 protein</fullName>
    </submittedName>
</protein>